<keyword evidence="3 6" id="KW-0547">Nucleotide-binding</keyword>
<name>A0AB37D333_TETHA</name>
<sequence length="312" mass="35081">MIHLICPNPAIDRTVLLESIQFGSPNRPVQLKEFPGGKSFNVAYALARTVNSEKIMIHTMLGGIYGEQVINLAKKYGYTIQATQVEKNTRICTIIVDTWKKTVLPIYEKGFELDDKTLEKFTSSLINSVAENDILVFSGSLMQGMPDDYIAKIYGELREKNIKLCVDTSGNSLKQTYKSTTPYLIKINDEEVQEVFPDKKLNTQKDFLNLLNNDIKIENFVITLGAKGIVGKINNKLYEGYAEPIEAKNPIASGDFFLGRMIAGIHRQMDAVDMLKDALCYSTSNAMNWFPMVDDKQLANIKSSIVVKEITR</sequence>
<dbReference type="Pfam" id="PF00294">
    <property type="entry name" value="PfkB"/>
    <property type="match status" value="1"/>
</dbReference>
<feature type="domain" description="Carbohydrate kinase PfkB" evidence="7">
    <location>
        <begin position="12"/>
        <end position="278"/>
    </location>
</feature>
<proteinExistence type="inferred from homology"/>
<keyword evidence="4" id="KW-0418">Kinase</keyword>
<evidence type="ECO:0000256" key="5">
    <source>
        <dbReference type="ARBA" id="ARBA00022840"/>
    </source>
</evidence>
<accession>A0AB37D333</accession>
<reference evidence="8 9" key="1">
    <citation type="submission" date="2019-11" db="EMBL/GenBank/DDBJ databases">
        <authorList>
            <person name="Kim E."/>
            <person name="Lee J."/>
            <person name="Jeon K."/>
            <person name="Lee Y."/>
        </authorList>
    </citation>
    <scope>NUCLEOTIDE SEQUENCE [LARGE SCALE GENOMIC DNA]</scope>
    <source>
        <strain evidence="8 9">YJ1</strain>
    </source>
</reference>
<dbReference type="KEGG" id="tey:GLW17_05635"/>
<dbReference type="PANTHER" id="PTHR46566">
    <property type="entry name" value="1-PHOSPHOFRUCTOKINASE-RELATED"/>
    <property type="match status" value="1"/>
</dbReference>
<dbReference type="Proteomes" id="UP000427886">
    <property type="component" value="Chromosome"/>
</dbReference>
<dbReference type="InterPro" id="IPR029056">
    <property type="entry name" value="Ribokinase-like"/>
</dbReference>
<evidence type="ECO:0000313" key="9">
    <source>
        <dbReference type="Proteomes" id="UP000427886"/>
    </source>
</evidence>
<evidence type="ECO:0000259" key="7">
    <source>
        <dbReference type="Pfam" id="PF00294"/>
    </source>
</evidence>
<dbReference type="Gene3D" id="3.40.1190.20">
    <property type="match status" value="1"/>
</dbReference>
<evidence type="ECO:0000256" key="4">
    <source>
        <dbReference type="ARBA" id="ARBA00022777"/>
    </source>
</evidence>
<dbReference type="InterPro" id="IPR011611">
    <property type="entry name" value="PfkB_dom"/>
</dbReference>
<evidence type="ECO:0000256" key="3">
    <source>
        <dbReference type="ARBA" id="ARBA00022741"/>
    </source>
</evidence>
<dbReference type="PIRSF" id="PIRSF000535">
    <property type="entry name" value="1PFK/6PFK/LacC"/>
    <property type="match status" value="1"/>
</dbReference>
<evidence type="ECO:0000256" key="6">
    <source>
        <dbReference type="PIRNR" id="PIRNR000535"/>
    </source>
</evidence>
<evidence type="ECO:0000256" key="1">
    <source>
        <dbReference type="ARBA" id="ARBA00005380"/>
    </source>
</evidence>
<dbReference type="EC" id="2.7.1.144" evidence="6"/>
<dbReference type="PANTHER" id="PTHR46566:SF2">
    <property type="entry name" value="ATP-DEPENDENT 6-PHOSPHOFRUCTOKINASE ISOZYME 2"/>
    <property type="match status" value="1"/>
</dbReference>
<gene>
    <name evidence="8" type="ORF">GLW17_05635</name>
</gene>
<comment type="similarity">
    <text evidence="1">Belongs to the carbohydrate kinase pfkB family.</text>
</comment>
<comment type="catalytic activity">
    <reaction evidence="6">
        <text>D-tagatofuranose 6-phosphate + ATP = D-tagatofuranose 1,6-bisphosphate + ADP + H(+)</text>
        <dbReference type="Rhea" id="RHEA:12420"/>
        <dbReference type="ChEBI" id="CHEBI:15378"/>
        <dbReference type="ChEBI" id="CHEBI:30616"/>
        <dbReference type="ChEBI" id="CHEBI:58694"/>
        <dbReference type="ChEBI" id="CHEBI:58695"/>
        <dbReference type="ChEBI" id="CHEBI:456216"/>
        <dbReference type="EC" id="2.7.1.144"/>
    </reaction>
</comment>
<dbReference type="SUPFAM" id="SSF53613">
    <property type="entry name" value="Ribokinase-like"/>
    <property type="match status" value="1"/>
</dbReference>
<protein>
    <recommendedName>
        <fullName evidence="6">Tagatose-6-phosphate kinase</fullName>
        <ecNumber evidence="6">2.7.1.144</ecNumber>
    </recommendedName>
</protein>
<comment type="similarity">
    <text evidence="6">Belongs to the carbohydrate kinase PfkB family. LacC subfamily.</text>
</comment>
<dbReference type="AlphaFoldDB" id="A0AB37D333"/>
<keyword evidence="6" id="KW-0423">Lactose metabolism</keyword>
<organism evidence="8 9">
    <name type="scientific">Tetragenococcus halophilus</name>
    <name type="common">Pediococcus halophilus</name>
    <dbReference type="NCBI Taxonomy" id="51669"/>
    <lineage>
        <taxon>Bacteria</taxon>
        <taxon>Bacillati</taxon>
        <taxon>Bacillota</taxon>
        <taxon>Bacilli</taxon>
        <taxon>Lactobacillales</taxon>
        <taxon>Enterococcaceae</taxon>
        <taxon>Tetragenococcus</taxon>
    </lineage>
</organism>
<dbReference type="EMBL" id="CP046246">
    <property type="protein sequence ID" value="QGP76342.1"/>
    <property type="molecule type" value="Genomic_DNA"/>
</dbReference>
<comment type="pathway">
    <text evidence="6">Carbohydrate metabolism; D-tagatose 6-phosphate degradation; D-glyceraldehyde 3-phosphate and glycerone phosphate from D-tagatose 6-phosphate: step 1/2.</text>
</comment>
<dbReference type="GO" id="GO:0009024">
    <property type="term" value="F:tagatose-6-phosphate kinase activity"/>
    <property type="evidence" value="ECO:0007669"/>
    <property type="project" value="UniProtKB-EC"/>
</dbReference>
<evidence type="ECO:0000313" key="8">
    <source>
        <dbReference type="EMBL" id="QGP76342.1"/>
    </source>
</evidence>
<dbReference type="GO" id="GO:0005988">
    <property type="term" value="P:lactose metabolic process"/>
    <property type="evidence" value="ECO:0007669"/>
    <property type="project" value="UniProtKB-KW"/>
</dbReference>
<keyword evidence="5 6" id="KW-0067">ATP-binding</keyword>
<dbReference type="RefSeq" id="WP_155224464.1">
    <property type="nucleotide sequence ID" value="NZ_CP046246.1"/>
</dbReference>
<dbReference type="GO" id="GO:0005524">
    <property type="term" value="F:ATP binding"/>
    <property type="evidence" value="ECO:0007669"/>
    <property type="project" value="UniProtKB-KW"/>
</dbReference>
<keyword evidence="2 6" id="KW-0808">Transferase</keyword>
<dbReference type="InterPro" id="IPR017583">
    <property type="entry name" value="Tagatose/fructose_Pkinase"/>
</dbReference>
<evidence type="ECO:0000256" key="2">
    <source>
        <dbReference type="ARBA" id="ARBA00022679"/>
    </source>
</evidence>